<evidence type="ECO:0000256" key="1">
    <source>
        <dbReference type="ARBA" id="ARBA00004123"/>
    </source>
</evidence>
<feature type="compositionally biased region" description="Pro residues" evidence="4">
    <location>
        <begin position="268"/>
        <end position="277"/>
    </location>
</feature>
<keyword evidence="7" id="KW-1185">Reference proteome</keyword>
<comment type="subcellular location">
    <subcellularLocation>
        <location evidence="1">Nucleus</location>
    </subcellularLocation>
</comment>
<dbReference type="InterPro" id="IPR056513">
    <property type="entry name" value="INO80F"/>
</dbReference>
<keyword evidence="3" id="KW-0175">Coiled coil</keyword>
<dbReference type="Proteomes" id="UP000054279">
    <property type="component" value="Unassembled WGS sequence"/>
</dbReference>
<organism evidence="6 7">
    <name type="scientific">Sphaerobolus stellatus (strain SS14)</name>
    <dbReference type="NCBI Taxonomy" id="990650"/>
    <lineage>
        <taxon>Eukaryota</taxon>
        <taxon>Fungi</taxon>
        <taxon>Dikarya</taxon>
        <taxon>Basidiomycota</taxon>
        <taxon>Agaricomycotina</taxon>
        <taxon>Agaricomycetes</taxon>
        <taxon>Phallomycetidae</taxon>
        <taxon>Geastrales</taxon>
        <taxon>Sphaerobolaceae</taxon>
        <taxon>Sphaerobolus</taxon>
    </lineage>
</organism>
<name>A0A0C9VYX8_SPHS4</name>
<feature type="compositionally biased region" description="Basic and acidic residues" evidence="4">
    <location>
        <begin position="173"/>
        <end position="187"/>
    </location>
</feature>
<evidence type="ECO:0000256" key="2">
    <source>
        <dbReference type="ARBA" id="ARBA00023242"/>
    </source>
</evidence>
<evidence type="ECO:0000313" key="7">
    <source>
        <dbReference type="Proteomes" id="UP000054279"/>
    </source>
</evidence>
<feature type="compositionally biased region" description="Pro residues" evidence="4">
    <location>
        <begin position="156"/>
        <end position="171"/>
    </location>
</feature>
<proteinExistence type="predicted"/>
<dbReference type="AlphaFoldDB" id="A0A0C9VYX8"/>
<protein>
    <recommendedName>
        <fullName evidence="5">INO80 complex subunit F domain-containing protein</fullName>
    </recommendedName>
</protein>
<reference evidence="6 7" key="1">
    <citation type="submission" date="2014-06" db="EMBL/GenBank/DDBJ databases">
        <title>Evolutionary Origins and Diversification of the Mycorrhizal Mutualists.</title>
        <authorList>
            <consortium name="DOE Joint Genome Institute"/>
            <consortium name="Mycorrhizal Genomics Consortium"/>
            <person name="Kohler A."/>
            <person name="Kuo A."/>
            <person name="Nagy L.G."/>
            <person name="Floudas D."/>
            <person name="Copeland A."/>
            <person name="Barry K.W."/>
            <person name="Cichocki N."/>
            <person name="Veneault-Fourrey C."/>
            <person name="LaButti K."/>
            <person name="Lindquist E.A."/>
            <person name="Lipzen A."/>
            <person name="Lundell T."/>
            <person name="Morin E."/>
            <person name="Murat C."/>
            <person name="Riley R."/>
            <person name="Ohm R."/>
            <person name="Sun H."/>
            <person name="Tunlid A."/>
            <person name="Henrissat B."/>
            <person name="Grigoriev I.V."/>
            <person name="Hibbett D.S."/>
            <person name="Martin F."/>
        </authorList>
    </citation>
    <scope>NUCLEOTIDE SEQUENCE [LARGE SCALE GENOMIC DNA]</scope>
    <source>
        <strain evidence="6 7">SS14</strain>
    </source>
</reference>
<feature type="compositionally biased region" description="Basic and acidic residues" evidence="4">
    <location>
        <begin position="221"/>
        <end position="250"/>
    </location>
</feature>
<dbReference type="EMBL" id="KN837118">
    <property type="protein sequence ID" value="KIJ44260.1"/>
    <property type="molecule type" value="Genomic_DNA"/>
</dbReference>
<evidence type="ECO:0000256" key="3">
    <source>
        <dbReference type="SAM" id="Coils"/>
    </source>
</evidence>
<feature type="coiled-coil region" evidence="3">
    <location>
        <begin position="8"/>
        <end position="49"/>
    </location>
</feature>
<dbReference type="OrthoDB" id="10070927at2759"/>
<feature type="domain" description="INO80 complex subunit F" evidence="5">
    <location>
        <begin position="11"/>
        <end position="57"/>
    </location>
</feature>
<feature type="compositionally biased region" description="Basic and acidic residues" evidence="4">
    <location>
        <begin position="355"/>
        <end position="388"/>
    </location>
</feature>
<accession>A0A0C9VYX8</accession>
<evidence type="ECO:0000259" key="5">
    <source>
        <dbReference type="Pfam" id="PF24245"/>
    </source>
</evidence>
<sequence>MASHHNNDRKYLQKYNDLKQKVKEIEQDNERLQIKVLKTKRNIQRLRIERSILYERLQSMPPPDAHLPPPQPPYPYHPEQVPPHAYPQDIHHAPPPPHSAEKDRRRLDPPRGHPDALPYPISRPPSPPRHHPSHYPPAPPHMQMDIDSRSRRHPGPHTPPSLPPPQTPQYPPHVEDHHHYPPPRRDLGGPGLPPMRTHPDVPPPPHNGYASHPMHPPGPYADDRAAWERDRDREREREREYYPPIRERDPIPNGAGYRDPGPSHRYDVPPPSHPLPPQNGNNSPEAMYGRPRGGSQSYVRGEYPPPGPPPPPHAYPGDYGPSESHARRRSFAEMSDERTALPDPHAPPHKTQRRGSMDDYAEREVRRRDRDRDRDEAIPRVREGDAME</sequence>
<dbReference type="Pfam" id="PF24245">
    <property type="entry name" value="INO80F"/>
    <property type="match status" value="1"/>
</dbReference>
<evidence type="ECO:0000256" key="4">
    <source>
        <dbReference type="SAM" id="MobiDB-lite"/>
    </source>
</evidence>
<feature type="compositionally biased region" description="Pro residues" evidence="4">
    <location>
        <begin position="303"/>
        <end position="314"/>
    </location>
</feature>
<feature type="region of interest" description="Disordered" evidence="4">
    <location>
        <begin position="57"/>
        <end position="388"/>
    </location>
</feature>
<dbReference type="PRINTS" id="PR01217">
    <property type="entry name" value="PRICHEXTENSN"/>
</dbReference>
<dbReference type="HOGENOM" id="CLU_712077_0_0_1"/>
<gene>
    <name evidence="6" type="ORF">M422DRAFT_30410</name>
</gene>
<feature type="compositionally biased region" description="Basic and acidic residues" evidence="4">
    <location>
        <begin position="99"/>
        <end position="114"/>
    </location>
</feature>
<keyword evidence="2" id="KW-0539">Nucleus</keyword>
<evidence type="ECO:0000313" key="6">
    <source>
        <dbReference type="EMBL" id="KIJ44260.1"/>
    </source>
</evidence>
<feature type="compositionally biased region" description="Pro residues" evidence="4">
    <location>
        <begin position="60"/>
        <end position="85"/>
    </location>
</feature>
<dbReference type="GO" id="GO:0005634">
    <property type="term" value="C:nucleus"/>
    <property type="evidence" value="ECO:0007669"/>
    <property type="project" value="UniProtKB-SubCell"/>
</dbReference>